<dbReference type="CDD" id="cd06171">
    <property type="entry name" value="Sigma70_r4"/>
    <property type="match status" value="1"/>
</dbReference>
<dbReference type="GO" id="GO:0003677">
    <property type="term" value="F:DNA binding"/>
    <property type="evidence" value="ECO:0007669"/>
    <property type="project" value="InterPro"/>
</dbReference>
<evidence type="ECO:0000313" key="7">
    <source>
        <dbReference type="EMBL" id="RCW73181.1"/>
    </source>
</evidence>
<organism evidence="7 8">
    <name type="scientific">Saliterribacillus persicus</name>
    <dbReference type="NCBI Taxonomy" id="930114"/>
    <lineage>
        <taxon>Bacteria</taxon>
        <taxon>Bacillati</taxon>
        <taxon>Bacillota</taxon>
        <taxon>Bacilli</taxon>
        <taxon>Bacillales</taxon>
        <taxon>Bacillaceae</taxon>
        <taxon>Saliterribacillus</taxon>
    </lineage>
</organism>
<gene>
    <name evidence="7" type="ORF">DFR57_104179</name>
</gene>
<dbReference type="SUPFAM" id="SSF88659">
    <property type="entry name" value="Sigma3 and sigma4 domains of RNA polymerase sigma factors"/>
    <property type="match status" value="1"/>
</dbReference>
<dbReference type="SUPFAM" id="SSF88946">
    <property type="entry name" value="Sigma2 domain of RNA polymerase sigma factors"/>
    <property type="match status" value="1"/>
</dbReference>
<evidence type="ECO:0000313" key="8">
    <source>
        <dbReference type="Proteomes" id="UP000252585"/>
    </source>
</evidence>
<dbReference type="RefSeq" id="WP_114352280.1">
    <property type="nucleotide sequence ID" value="NZ_QPJJ01000004.1"/>
</dbReference>
<dbReference type="EMBL" id="QPJJ01000004">
    <property type="protein sequence ID" value="RCW73181.1"/>
    <property type="molecule type" value="Genomic_DNA"/>
</dbReference>
<evidence type="ECO:0000256" key="2">
    <source>
        <dbReference type="ARBA" id="ARBA00023015"/>
    </source>
</evidence>
<dbReference type="PANTHER" id="PTHR43133:SF60">
    <property type="entry name" value="RNA POLYMERASE SIGMA FACTOR SIGV"/>
    <property type="match status" value="1"/>
</dbReference>
<dbReference type="InterPro" id="IPR013249">
    <property type="entry name" value="RNA_pol_sigma70_r4_t2"/>
</dbReference>
<proteinExistence type="inferred from homology"/>
<evidence type="ECO:0000259" key="5">
    <source>
        <dbReference type="Pfam" id="PF04542"/>
    </source>
</evidence>
<dbReference type="NCBIfam" id="TIGR02937">
    <property type="entry name" value="sigma70-ECF"/>
    <property type="match status" value="1"/>
</dbReference>
<sequence length="191" mass="22880">MLKKILKKAQPTEEEFRLLYDMFYSRVYRDVFFIVRDPYIAQDALQETFIKVYKYLNRIDDREKMGAWISTIATRTAIDILRKRKVGVEIYPDKDIERDAEMEEGFEKEIEQLVENQVKKDTLIWKIEELKPEYREVILLKHIHEMSIKEIAVTLVLTESTVKTRLHRARRVLKERIETDKKSRWIGGGIS</sequence>
<dbReference type="InterPro" id="IPR013325">
    <property type="entry name" value="RNA_pol_sigma_r2"/>
</dbReference>
<keyword evidence="8" id="KW-1185">Reference proteome</keyword>
<dbReference type="GO" id="GO:0006352">
    <property type="term" value="P:DNA-templated transcription initiation"/>
    <property type="evidence" value="ECO:0007669"/>
    <property type="project" value="InterPro"/>
</dbReference>
<dbReference type="AlphaFoldDB" id="A0A368XYV2"/>
<accession>A0A368XYV2</accession>
<feature type="domain" description="RNA polymerase sigma-70 region 2" evidence="5">
    <location>
        <begin position="19"/>
        <end position="85"/>
    </location>
</feature>
<dbReference type="Gene3D" id="1.10.1740.10">
    <property type="match status" value="1"/>
</dbReference>
<keyword evidence="3" id="KW-0731">Sigma factor</keyword>
<keyword evidence="2" id="KW-0805">Transcription regulation</keyword>
<comment type="similarity">
    <text evidence="1">Belongs to the sigma-70 factor family. ECF subfamily.</text>
</comment>
<dbReference type="GO" id="GO:0016987">
    <property type="term" value="F:sigma factor activity"/>
    <property type="evidence" value="ECO:0007669"/>
    <property type="project" value="UniProtKB-KW"/>
</dbReference>
<dbReference type="Pfam" id="PF04542">
    <property type="entry name" value="Sigma70_r2"/>
    <property type="match status" value="1"/>
</dbReference>
<dbReference type="InterPro" id="IPR013324">
    <property type="entry name" value="RNA_pol_sigma_r3/r4-like"/>
</dbReference>
<evidence type="ECO:0000256" key="3">
    <source>
        <dbReference type="ARBA" id="ARBA00023082"/>
    </source>
</evidence>
<reference evidence="7 8" key="1">
    <citation type="submission" date="2018-07" db="EMBL/GenBank/DDBJ databases">
        <title>Genomic Encyclopedia of Type Strains, Phase IV (KMG-IV): sequencing the most valuable type-strain genomes for metagenomic binning, comparative biology and taxonomic classification.</title>
        <authorList>
            <person name="Goeker M."/>
        </authorList>
    </citation>
    <scope>NUCLEOTIDE SEQUENCE [LARGE SCALE GENOMIC DNA]</scope>
    <source>
        <strain evidence="7 8">DSM 27696</strain>
    </source>
</reference>
<evidence type="ECO:0000256" key="4">
    <source>
        <dbReference type="ARBA" id="ARBA00023163"/>
    </source>
</evidence>
<dbReference type="InterPro" id="IPR036388">
    <property type="entry name" value="WH-like_DNA-bd_sf"/>
</dbReference>
<feature type="domain" description="RNA polymerase sigma factor 70 region 4 type 2" evidence="6">
    <location>
        <begin position="127"/>
        <end position="171"/>
    </location>
</feature>
<dbReference type="InterPro" id="IPR007627">
    <property type="entry name" value="RNA_pol_sigma70_r2"/>
</dbReference>
<keyword evidence="4" id="KW-0804">Transcription</keyword>
<name>A0A368XYV2_9BACI</name>
<dbReference type="Pfam" id="PF08281">
    <property type="entry name" value="Sigma70_r4_2"/>
    <property type="match status" value="1"/>
</dbReference>
<dbReference type="Gene3D" id="1.10.10.10">
    <property type="entry name" value="Winged helix-like DNA-binding domain superfamily/Winged helix DNA-binding domain"/>
    <property type="match status" value="1"/>
</dbReference>
<protein>
    <submittedName>
        <fullName evidence="7">RNA polymerase sigma-70 factor (ECF subfamily)</fullName>
    </submittedName>
</protein>
<dbReference type="Proteomes" id="UP000252585">
    <property type="component" value="Unassembled WGS sequence"/>
</dbReference>
<dbReference type="OrthoDB" id="188761at2"/>
<dbReference type="PANTHER" id="PTHR43133">
    <property type="entry name" value="RNA POLYMERASE ECF-TYPE SIGMA FACTO"/>
    <property type="match status" value="1"/>
</dbReference>
<dbReference type="InterPro" id="IPR039425">
    <property type="entry name" value="RNA_pol_sigma-70-like"/>
</dbReference>
<evidence type="ECO:0000259" key="6">
    <source>
        <dbReference type="Pfam" id="PF08281"/>
    </source>
</evidence>
<evidence type="ECO:0000256" key="1">
    <source>
        <dbReference type="ARBA" id="ARBA00010641"/>
    </source>
</evidence>
<comment type="caution">
    <text evidence="7">The sequence shown here is derived from an EMBL/GenBank/DDBJ whole genome shotgun (WGS) entry which is preliminary data.</text>
</comment>
<dbReference type="InterPro" id="IPR014284">
    <property type="entry name" value="RNA_pol_sigma-70_dom"/>
</dbReference>